<keyword evidence="3" id="KW-1185">Reference proteome</keyword>
<dbReference type="AlphaFoldDB" id="A0A370D8L5"/>
<reference evidence="2 3" key="1">
    <citation type="journal article" date="2018" name="ISME J.">
        <title>Endosymbiont genomes yield clues of tubeworm success.</title>
        <authorList>
            <person name="Li Y."/>
            <person name="Liles M.R."/>
            <person name="Halanych K.M."/>
        </authorList>
    </citation>
    <scope>NUCLEOTIDE SEQUENCE [LARGE SCALE GENOMIC DNA]</scope>
    <source>
        <strain evidence="2">A1464</strain>
    </source>
</reference>
<evidence type="ECO:0000256" key="1">
    <source>
        <dbReference type="SAM" id="SignalP"/>
    </source>
</evidence>
<feature type="signal peptide" evidence="1">
    <location>
        <begin position="1"/>
        <end position="20"/>
    </location>
</feature>
<dbReference type="EMBL" id="QFXC01000013">
    <property type="protein sequence ID" value="RDH81241.1"/>
    <property type="molecule type" value="Genomic_DNA"/>
</dbReference>
<evidence type="ECO:0000313" key="3">
    <source>
        <dbReference type="Proteomes" id="UP000254266"/>
    </source>
</evidence>
<sequence>MKSIKLFFFMFLLFLQPLLAEESQDVLEDKTQEKRLKHFENIDELVSLRAPGLALNYIRREQPEYNKEAPLSWLYWEQKRVSLLKYMHLWKAIDARVNQQSKNLASFKVATADRNWFLTEQLRALIELKQYQLALSKTRQLLWNASSLVRTNTYAAWRRIIIQIYLNQSNTKDAQIAMRRYQQDYGELQNEDGVSWLQLQAELLIQLKQYKEAILLLKQIDKPEAQALALLAKINAKMISPLNALDSAQLVLASISEDEIRKSLFQYVALVAALAADEIDQAIIMLEVLLPQQQSGLSDSLIRIGGININADSLWELYFKKGNLVANKKGLLKGDDVSWYALGSNLFQSDPLTAKSLFAVLSIKAGQKKHRELSMKQLVKLIDINQQPLTLVNHLFTQSEYISNISDVVPEVRYRLIDFNLSRSNVKAAAALMSDLKQPPEDQPQFDWSLRRARVLILSGSFKQGANVLSEMLSHDEIESFQAEKYLQVVFDLQAVEQHQISLDLFNQLQKRVDDVRLNRELMFWKAESYHGLKQYDQAAFLFLKSARSPDNIYDPWYHTATFRAAESLFEAGLYEDAKQRYLHLLKITQNAARKAVIGQRLQAIQLQRQS</sequence>
<protein>
    <recommendedName>
        <fullName evidence="4">Tetratricopeptide repeat-like domain-containing protein</fullName>
    </recommendedName>
</protein>
<feature type="chain" id="PRO_5016744500" description="Tetratricopeptide repeat-like domain-containing protein" evidence="1">
    <location>
        <begin position="21"/>
        <end position="611"/>
    </location>
</feature>
<dbReference type="Proteomes" id="UP000254266">
    <property type="component" value="Unassembled WGS sequence"/>
</dbReference>
<evidence type="ECO:0000313" key="2">
    <source>
        <dbReference type="EMBL" id="RDH81241.1"/>
    </source>
</evidence>
<gene>
    <name evidence="2" type="ORF">DIZ80_14140</name>
</gene>
<dbReference type="InterPro" id="IPR011990">
    <property type="entry name" value="TPR-like_helical_dom_sf"/>
</dbReference>
<keyword evidence="1" id="KW-0732">Signal</keyword>
<organism evidence="2 3">
    <name type="scientific">endosymbiont of Galathealinum brachiosum</name>
    <dbReference type="NCBI Taxonomy" id="2200906"/>
    <lineage>
        <taxon>Bacteria</taxon>
        <taxon>Pseudomonadati</taxon>
        <taxon>Pseudomonadota</taxon>
        <taxon>Gammaproteobacteria</taxon>
        <taxon>sulfur-oxidizing symbionts</taxon>
    </lineage>
</organism>
<dbReference type="SUPFAM" id="SSF48452">
    <property type="entry name" value="TPR-like"/>
    <property type="match status" value="1"/>
</dbReference>
<evidence type="ECO:0008006" key="4">
    <source>
        <dbReference type="Google" id="ProtNLM"/>
    </source>
</evidence>
<name>A0A370D8L5_9GAMM</name>
<dbReference type="Gene3D" id="1.25.40.10">
    <property type="entry name" value="Tetratricopeptide repeat domain"/>
    <property type="match status" value="1"/>
</dbReference>
<comment type="caution">
    <text evidence="2">The sequence shown here is derived from an EMBL/GenBank/DDBJ whole genome shotgun (WGS) entry which is preliminary data.</text>
</comment>
<proteinExistence type="predicted"/>
<accession>A0A370D8L5</accession>